<dbReference type="AlphaFoldDB" id="A0A117M0F7"/>
<protein>
    <submittedName>
        <fullName evidence="1">Uncharacterized protein</fullName>
    </submittedName>
</protein>
<gene>
    <name evidence="1" type="ORF">XD93_0379</name>
</gene>
<reference evidence="2" key="1">
    <citation type="journal article" date="2015" name="MBio">
        <title>Genome-Resolved Metagenomic Analysis Reveals Roles for Candidate Phyla and Other Microbial Community Members in Biogeochemical Transformations in Oil Reservoirs.</title>
        <authorList>
            <person name="Hu P."/>
            <person name="Tom L."/>
            <person name="Singh A."/>
            <person name="Thomas B.C."/>
            <person name="Baker B.J."/>
            <person name="Piceno Y.M."/>
            <person name="Andersen G.L."/>
            <person name="Banfield J.F."/>
        </authorList>
    </citation>
    <scope>NUCLEOTIDE SEQUENCE [LARGE SCALE GENOMIC DNA]</scope>
</reference>
<organism evidence="1 2">
    <name type="scientific">candidate division WS6 bacterium 34_10</name>
    <dbReference type="NCBI Taxonomy" id="1641389"/>
    <lineage>
        <taxon>Bacteria</taxon>
        <taxon>Candidatus Dojkabacteria</taxon>
    </lineage>
</organism>
<comment type="caution">
    <text evidence="1">The sequence shown here is derived from an EMBL/GenBank/DDBJ whole genome shotgun (WGS) entry which is preliminary data.</text>
</comment>
<evidence type="ECO:0000313" key="1">
    <source>
        <dbReference type="EMBL" id="KUK77364.1"/>
    </source>
</evidence>
<proteinExistence type="predicted"/>
<dbReference type="EMBL" id="LGGO01000040">
    <property type="protein sequence ID" value="KUK77364.1"/>
    <property type="molecule type" value="Genomic_DNA"/>
</dbReference>
<name>A0A117M0F7_9BACT</name>
<sequence length="309" mass="36039">MNKETLFDDKFPEDIKTNKELRILRDSYPDYDPFYLATGAIKERRKKVDKIWNIFKPYASCHFLREYKLNENFNSRTWEMYIGATLIKNNLKIKTSKEDSWPDFIINDSIYLECTACRNASSPNKPDYIPPLEYGKVIDVPREQMIMRITSVIKDKYTTYKKNLNKDKTLKNNPFVIAINSGIFHSSKLSMFPLIYDVLYGLGDLRLTIERSGMKVSPGKLDITQREKIYKYKESKKSPIAVNLFLTDKFKEISAVIFSSQLIINTPNKLGNDCLIIPNPHAKNPIDINLFPFFRSPEEVESKIKVKIF</sequence>
<accession>A0A117M0F7</accession>
<dbReference type="Proteomes" id="UP000053904">
    <property type="component" value="Unassembled WGS sequence"/>
</dbReference>
<evidence type="ECO:0000313" key="2">
    <source>
        <dbReference type="Proteomes" id="UP000053904"/>
    </source>
</evidence>